<dbReference type="AlphaFoldDB" id="A0A387B8Q9"/>
<gene>
    <name evidence="3" type="ORF">D7I47_03215</name>
</gene>
<sequence>MDFSGAGTAIMLALAAVLWFLYLLPTWVRRREYLATERNATRLQRAIRVMAESAEVPEEVHLEASARAAAQQERLRTEERRREDAAARAEVHAAALRAREAERRAAVVERAQQLAERRPETATPLDRLRRARRVAGLLLLATVLVGGVQLWLIATTGMSVGAWVVLAGCVAGGLVSTAIQRRIVERTRALAAPAAPVARTASVLLDAEPIAEPVREWTPVPVPKPLYLEHQQAPREPVMPAVSAETLLRAAAEEAERALAAAHAEPEVVPFPQRQAPAASAAPAPSRFASMGIVGDVDAALPDLDEVLRRRRLG</sequence>
<feature type="transmembrane region" description="Helical" evidence="2">
    <location>
        <begin position="134"/>
        <end position="154"/>
    </location>
</feature>
<keyword evidence="2" id="KW-1133">Transmembrane helix</keyword>
<dbReference type="EMBL" id="CP032630">
    <property type="protein sequence ID" value="AYF97359.1"/>
    <property type="molecule type" value="Genomic_DNA"/>
</dbReference>
<evidence type="ECO:0008006" key="5">
    <source>
        <dbReference type="Google" id="ProtNLM"/>
    </source>
</evidence>
<dbReference type="Proteomes" id="UP000278886">
    <property type="component" value="Chromosome"/>
</dbReference>
<organism evidence="3 4">
    <name type="scientific">Protaetiibacter intestinalis</name>
    <dbReference type="NCBI Taxonomy" id="2419774"/>
    <lineage>
        <taxon>Bacteria</taxon>
        <taxon>Bacillati</taxon>
        <taxon>Actinomycetota</taxon>
        <taxon>Actinomycetes</taxon>
        <taxon>Micrococcales</taxon>
        <taxon>Microbacteriaceae</taxon>
        <taxon>Protaetiibacter</taxon>
    </lineage>
</organism>
<keyword evidence="2" id="KW-0472">Membrane</keyword>
<evidence type="ECO:0000256" key="1">
    <source>
        <dbReference type="SAM" id="Coils"/>
    </source>
</evidence>
<dbReference type="RefSeq" id="WP_120761710.1">
    <property type="nucleotide sequence ID" value="NZ_CP032630.1"/>
</dbReference>
<keyword evidence="2" id="KW-0812">Transmembrane</keyword>
<evidence type="ECO:0000313" key="3">
    <source>
        <dbReference type="EMBL" id="AYF97359.1"/>
    </source>
</evidence>
<name>A0A387B8Q9_9MICO</name>
<feature type="coiled-coil region" evidence="1">
    <location>
        <begin position="68"/>
        <end position="118"/>
    </location>
</feature>
<reference evidence="4" key="1">
    <citation type="submission" date="2018-09" db="EMBL/GenBank/DDBJ databases">
        <title>Genome sequencing of strain 2DFWR-13.</title>
        <authorList>
            <person name="Heo J."/>
            <person name="Kim S.-J."/>
            <person name="Kwon S.-W."/>
        </authorList>
    </citation>
    <scope>NUCLEOTIDE SEQUENCE [LARGE SCALE GENOMIC DNA]</scope>
    <source>
        <strain evidence="4">2DFWR-13</strain>
    </source>
</reference>
<protein>
    <recommendedName>
        <fullName evidence="5">Large exoprotein</fullName>
    </recommendedName>
</protein>
<keyword evidence="1" id="KW-0175">Coiled coil</keyword>
<evidence type="ECO:0000256" key="2">
    <source>
        <dbReference type="SAM" id="Phobius"/>
    </source>
</evidence>
<accession>A0A387B8Q9</accession>
<dbReference type="OrthoDB" id="5126350at2"/>
<evidence type="ECO:0000313" key="4">
    <source>
        <dbReference type="Proteomes" id="UP000278886"/>
    </source>
</evidence>
<proteinExistence type="predicted"/>
<keyword evidence="4" id="KW-1185">Reference proteome</keyword>
<dbReference type="KEGG" id="lyd:D7I47_03215"/>
<feature type="transmembrane region" description="Helical" evidence="2">
    <location>
        <begin position="160"/>
        <end position="179"/>
    </location>
</feature>
<feature type="transmembrane region" description="Helical" evidence="2">
    <location>
        <begin position="6"/>
        <end position="24"/>
    </location>
</feature>